<accession>A0A915E7P5</accession>
<evidence type="ECO:0000313" key="2">
    <source>
        <dbReference type="WBParaSite" id="jg3221"/>
    </source>
</evidence>
<organism evidence="1 2">
    <name type="scientific">Ditylenchus dipsaci</name>
    <dbReference type="NCBI Taxonomy" id="166011"/>
    <lineage>
        <taxon>Eukaryota</taxon>
        <taxon>Metazoa</taxon>
        <taxon>Ecdysozoa</taxon>
        <taxon>Nematoda</taxon>
        <taxon>Chromadorea</taxon>
        <taxon>Rhabditida</taxon>
        <taxon>Tylenchina</taxon>
        <taxon>Tylenchomorpha</taxon>
        <taxon>Sphaerularioidea</taxon>
        <taxon>Anguinidae</taxon>
        <taxon>Anguininae</taxon>
        <taxon>Ditylenchus</taxon>
    </lineage>
</organism>
<dbReference type="Proteomes" id="UP000887574">
    <property type="component" value="Unplaced"/>
</dbReference>
<dbReference type="WBParaSite" id="jg3221">
    <property type="protein sequence ID" value="jg3221"/>
    <property type="gene ID" value="jg3221"/>
</dbReference>
<reference evidence="2" key="1">
    <citation type="submission" date="2022-11" db="UniProtKB">
        <authorList>
            <consortium name="WormBaseParasite"/>
        </authorList>
    </citation>
    <scope>IDENTIFICATION</scope>
</reference>
<name>A0A915E7P5_9BILA</name>
<dbReference type="AlphaFoldDB" id="A0A915E7P5"/>
<keyword evidence="1" id="KW-1185">Reference proteome</keyword>
<sequence length="71" mass="8215">MHHFPPICHVDDCSDVCSIDGHPITGQTGMPRLEELEARLAVMDPMGYERPYNDGFWTIQWWTPIQKMSEP</sequence>
<evidence type="ECO:0000313" key="1">
    <source>
        <dbReference type="Proteomes" id="UP000887574"/>
    </source>
</evidence>
<protein>
    <submittedName>
        <fullName evidence="2">Uncharacterized protein</fullName>
    </submittedName>
</protein>
<proteinExistence type="predicted"/>